<feature type="domain" description="CopZ zinc binding" evidence="1">
    <location>
        <begin position="6"/>
        <end position="62"/>
    </location>
</feature>
<dbReference type="InterPro" id="IPR040890">
    <property type="entry name" value="Znf_CopZ"/>
</dbReference>
<name>A0A1W1CDR0_9ZZZZ</name>
<proteinExistence type="predicted"/>
<organism evidence="2">
    <name type="scientific">hydrothermal vent metagenome</name>
    <dbReference type="NCBI Taxonomy" id="652676"/>
    <lineage>
        <taxon>unclassified sequences</taxon>
        <taxon>metagenomes</taxon>
        <taxon>ecological metagenomes</taxon>
    </lineage>
</organism>
<dbReference type="InterPro" id="IPR041854">
    <property type="entry name" value="BFD-like_2Fe2S-bd_dom_sf"/>
</dbReference>
<evidence type="ECO:0000259" key="1">
    <source>
        <dbReference type="Pfam" id="PF18423"/>
    </source>
</evidence>
<sequence>MFFIAQKCPNCKIKGSRVQKDTMMHHVKDISRISRANYFYCPTPECDTIYYGDGEIFTEQMINKEIGFKKNSSPQSAICFCYNYLKTELYEPSVVKKINIRIENYGSRCDLRSPSGECCLKYIKKIQKENGSS</sequence>
<dbReference type="EMBL" id="FPHC01000069">
    <property type="protein sequence ID" value="SFV63877.1"/>
    <property type="molecule type" value="Genomic_DNA"/>
</dbReference>
<dbReference type="Gene3D" id="2.20.25.270">
    <property type="match status" value="1"/>
</dbReference>
<gene>
    <name evidence="2" type="ORF">MNB_SV-6-227</name>
</gene>
<reference evidence="2" key="1">
    <citation type="submission" date="2016-10" db="EMBL/GenBank/DDBJ databases">
        <authorList>
            <person name="de Groot N.N."/>
        </authorList>
    </citation>
    <scope>NUCLEOTIDE SEQUENCE</scope>
</reference>
<evidence type="ECO:0000313" key="2">
    <source>
        <dbReference type="EMBL" id="SFV63877.1"/>
    </source>
</evidence>
<accession>A0A1W1CDR0</accession>
<dbReference type="AlphaFoldDB" id="A0A1W1CDR0"/>
<protein>
    <recommendedName>
        <fullName evidence="1">CopZ zinc binding domain-containing protein</fullName>
    </recommendedName>
</protein>
<dbReference type="Pfam" id="PF18423">
    <property type="entry name" value="zf_CopZ"/>
    <property type="match status" value="1"/>
</dbReference>
<dbReference type="Gene3D" id="1.10.10.1100">
    <property type="entry name" value="BFD-like [2Fe-2S]-binding domain"/>
    <property type="match status" value="1"/>
</dbReference>